<sequence length="67" mass="8288">MERGLEIQEIGPDMFVFSFGHEREKQRVMEGERRLKEFNNKESPRKDIFRFVKFWVPMFNLSPTWYD</sequence>
<evidence type="ECO:0000313" key="2">
    <source>
        <dbReference type="Proteomes" id="UP000237105"/>
    </source>
</evidence>
<comment type="caution">
    <text evidence="1">The sequence shown here is derived from an EMBL/GenBank/DDBJ whole genome shotgun (WGS) entry which is preliminary data.</text>
</comment>
<accession>A0A2P5A4E2</accession>
<protein>
    <recommendedName>
        <fullName evidence="3">DUF4283 domain-containing protein</fullName>
    </recommendedName>
</protein>
<dbReference type="AlphaFoldDB" id="A0A2P5A4E2"/>
<name>A0A2P5A4E2_PARAD</name>
<dbReference type="OrthoDB" id="1164717at2759"/>
<organism evidence="1 2">
    <name type="scientific">Parasponia andersonii</name>
    <name type="common">Sponia andersonii</name>
    <dbReference type="NCBI Taxonomy" id="3476"/>
    <lineage>
        <taxon>Eukaryota</taxon>
        <taxon>Viridiplantae</taxon>
        <taxon>Streptophyta</taxon>
        <taxon>Embryophyta</taxon>
        <taxon>Tracheophyta</taxon>
        <taxon>Spermatophyta</taxon>
        <taxon>Magnoliopsida</taxon>
        <taxon>eudicotyledons</taxon>
        <taxon>Gunneridae</taxon>
        <taxon>Pentapetalae</taxon>
        <taxon>rosids</taxon>
        <taxon>fabids</taxon>
        <taxon>Rosales</taxon>
        <taxon>Cannabaceae</taxon>
        <taxon>Parasponia</taxon>
    </lineage>
</organism>
<evidence type="ECO:0008006" key="3">
    <source>
        <dbReference type="Google" id="ProtNLM"/>
    </source>
</evidence>
<reference evidence="2" key="1">
    <citation type="submission" date="2016-06" db="EMBL/GenBank/DDBJ databases">
        <title>Parallel loss of symbiosis genes in relatives of nitrogen-fixing non-legume Parasponia.</title>
        <authorList>
            <person name="Van Velzen R."/>
            <person name="Holmer R."/>
            <person name="Bu F."/>
            <person name="Rutten L."/>
            <person name="Van Zeijl A."/>
            <person name="Liu W."/>
            <person name="Santuari L."/>
            <person name="Cao Q."/>
            <person name="Sharma T."/>
            <person name="Shen D."/>
            <person name="Roswanjaya Y."/>
            <person name="Wardhani T."/>
            <person name="Kalhor M.S."/>
            <person name="Jansen J."/>
            <person name="Van den Hoogen J."/>
            <person name="Gungor B."/>
            <person name="Hartog M."/>
            <person name="Hontelez J."/>
            <person name="Verver J."/>
            <person name="Yang W.-C."/>
            <person name="Schijlen E."/>
            <person name="Repin R."/>
            <person name="Schilthuizen M."/>
            <person name="Schranz E."/>
            <person name="Heidstra R."/>
            <person name="Miyata K."/>
            <person name="Fedorova E."/>
            <person name="Kohlen W."/>
            <person name="Bisseling T."/>
            <person name="Smit S."/>
            <person name="Geurts R."/>
        </authorList>
    </citation>
    <scope>NUCLEOTIDE SEQUENCE [LARGE SCALE GENOMIC DNA]</scope>
    <source>
        <strain evidence="2">cv. WU1-14</strain>
    </source>
</reference>
<dbReference type="Proteomes" id="UP000237105">
    <property type="component" value="Unassembled WGS sequence"/>
</dbReference>
<gene>
    <name evidence="1" type="ORF">PanWU01x14_370200</name>
</gene>
<dbReference type="EMBL" id="JXTB01001072">
    <property type="protein sequence ID" value="PON31394.1"/>
    <property type="molecule type" value="Genomic_DNA"/>
</dbReference>
<evidence type="ECO:0000313" key="1">
    <source>
        <dbReference type="EMBL" id="PON31394.1"/>
    </source>
</evidence>
<keyword evidence="2" id="KW-1185">Reference proteome</keyword>
<proteinExistence type="predicted"/>